<comment type="caution">
    <text evidence="5">The sequence shown here is derived from an EMBL/GenBank/DDBJ whole genome shotgun (WGS) entry which is preliminary data.</text>
</comment>
<dbReference type="GO" id="GO:0003677">
    <property type="term" value="F:DNA binding"/>
    <property type="evidence" value="ECO:0007669"/>
    <property type="project" value="UniProtKB-KW"/>
</dbReference>
<gene>
    <name evidence="5" type="ORF">EEJ31_12415</name>
</gene>
<evidence type="ECO:0000256" key="1">
    <source>
        <dbReference type="ARBA" id="ARBA00023015"/>
    </source>
</evidence>
<feature type="domain" description="HTH gntR-type" evidence="4">
    <location>
        <begin position="17"/>
        <end position="84"/>
    </location>
</feature>
<dbReference type="InterPro" id="IPR036388">
    <property type="entry name" value="WH-like_DNA-bd_sf"/>
</dbReference>
<dbReference type="GO" id="GO:0003700">
    <property type="term" value="F:DNA-binding transcription factor activity"/>
    <property type="evidence" value="ECO:0007669"/>
    <property type="project" value="InterPro"/>
</dbReference>
<dbReference type="OrthoDB" id="9816161at2"/>
<dbReference type="CDD" id="cd07377">
    <property type="entry name" value="WHTH_GntR"/>
    <property type="match status" value="1"/>
</dbReference>
<dbReference type="SUPFAM" id="SSF48008">
    <property type="entry name" value="GntR ligand-binding domain-like"/>
    <property type="match status" value="1"/>
</dbReference>
<keyword evidence="2" id="KW-0238">DNA-binding</keyword>
<dbReference type="InterPro" id="IPR000524">
    <property type="entry name" value="Tscrpt_reg_HTH_GntR"/>
</dbReference>
<dbReference type="InterPro" id="IPR008920">
    <property type="entry name" value="TF_FadR/GntR_C"/>
</dbReference>
<proteinExistence type="predicted"/>
<protein>
    <submittedName>
        <fullName evidence="5">GntR family transcriptional regulator</fullName>
    </submittedName>
</protein>
<dbReference type="PANTHER" id="PTHR43537">
    <property type="entry name" value="TRANSCRIPTIONAL REGULATOR, GNTR FAMILY"/>
    <property type="match status" value="1"/>
</dbReference>
<dbReference type="EMBL" id="RDSR01000024">
    <property type="protein sequence ID" value="RNE57217.1"/>
    <property type="molecule type" value="Genomic_DNA"/>
</dbReference>
<evidence type="ECO:0000313" key="5">
    <source>
        <dbReference type="EMBL" id="RNE57217.1"/>
    </source>
</evidence>
<keyword evidence="3" id="KW-0804">Transcription</keyword>
<dbReference type="Gene3D" id="1.10.10.10">
    <property type="entry name" value="Winged helix-like DNA-binding domain superfamily/Winged helix DNA-binding domain"/>
    <property type="match status" value="1"/>
</dbReference>
<dbReference type="PROSITE" id="PS50949">
    <property type="entry name" value="HTH_GNTR"/>
    <property type="match status" value="1"/>
</dbReference>
<name>A0A3M8KV67_9MICO</name>
<dbReference type="InterPro" id="IPR036390">
    <property type="entry name" value="WH_DNA-bd_sf"/>
</dbReference>
<evidence type="ECO:0000256" key="2">
    <source>
        <dbReference type="ARBA" id="ARBA00023125"/>
    </source>
</evidence>
<dbReference type="Gene3D" id="1.20.120.530">
    <property type="entry name" value="GntR ligand-binding domain-like"/>
    <property type="match status" value="1"/>
</dbReference>
<dbReference type="InterPro" id="IPR011711">
    <property type="entry name" value="GntR_C"/>
</dbReference>
<keyword evidence="6" id="KW-1185">Reference proteome</keyword>
<evidence type="ECO:0000259" key="4">
    <source>
        <dbReference type="PROSITE" id="PS50949"/>
    </source>
</evidence>
<dbReference type="SUPFAM" id="SSF46785">
    <property type="entry name" value="Winged helix' DNA-binding domain"/>
    <property type="match status" value="1"/>
</dbReference>
<accession>A0A3M8KV67</accession>
<sequence>MDDGDRATRAAPDALPVSKTQFVYEWIRQEILSGALEPGSRIRQQQVAETLGVSYTPVREAIRQLQATGLLTHSPNRGSAVSTLGDAALNELYLLRGAVEGLGARLAATSIGEADLAALDGIHAEMTGLVANEDSARLAELSRRFHSVIVAAGGPHIIYPKLQEIWSNHPVPRSASLWTSPEHAARALEAHERLIRALRAHDADAAAQAMEAHIGESVRFRLRKP</sequence>
<evidence type="ECO:0000256" key="3">
    <source>
        <dbReference type="ARBA" id="ARBA00023163"/>
    </source>
</evidence>
<dbReference type="AlphaFoldDB" id="A0A3M8KV67"/>
<dbReference type="PANTHER" id="PTHR43537:SF24">
    <property type="entry name" value="GLUCONATE OPERON TRANSCRIPTIONAL REPRESSOR"/>
    <property type="match status" value="1"/>
</dbReference>
<dbReference type="SMART" id="SM00895">
    <property type="entry name" value="FCD"/>
    <property type="match status" value="1"/>
</dbReference>
<dbReference type="SMART" id="SM00345">
    <property type="entry name" value="HTH_GNTR"/>
    <property type="match status" value="1"/>
</dbReference>
<evidence type="ECO:0000313" key="6">
    <source>
        <dbReference type="Proteomes" id="UP000279859"/>
    </source>
</evidence>
<dbReference type="RefSeq" id="WP_123046609.1">
    <property type="nucleotide sequence ID" value="NZ_RDSR01000024.1"/>
</dbReference>
<dbReference type="Pfam" id="PF07729">
    <property type="entry name" value="FCD"/>
    <property type="match status" value="1"/>
</dbReference>
<dbReference type="Proteomes" id="UP000279859">
    <property type="component" value="Unassembled WGS sequence"/>
</dbReference>
<keyword evidence="1" id="KW-0805">Transcription regulation</keyword>
<dbReference type="Pfam" id="PF00392">
    <property type="entry name" value="GntR"/>
    <property type="match status" value="1"/>
</dbReference>
<reference evidence="5 6" key="1">
    <citation type="submission" date="2018-11" db="EMBL/GenBank/DDBJ databases">
        <title>Cryobacterium sp. nov., isolated from rhizosphere soil of lettuce.</title>
        <authorList>
            <person name="Wang Y."/>
        </authorList>
    </citation>
    <scope>NUCLEOTIDE SEQUENCE [LARGE SCALE GENOMIC DNA]</scope>
    <source>
        <strain evidence="5 6">NEAU-85</strain>
    </source>
</reference>
<organism evidence="5 6">
    <name type="scientific">Cryobacterium tepidiphilum</name>
    <dbReference type="NCBI Taxonomy" id="2486026"/>
    <lineage>
        <taxon>Bacteria</taxon>
        <taxon>Bacillati</taxon>
        <taxon>Actinomycetota</taxon>
        <taxon>Actinomycetes</taxon>
        <taxon>Micrococcales</taxon>
        <taxon>Microbacteriaceae</taxon>
        <taxon>Cryobacterium</taxon>
    </lineage>
</organism>